<dbReference type="EMBL" id="CAMGYJ010000004">
    <property type="protein sequence ID" value="CAI0403900.1"/>
    <property type="molecule type" value="Genomic_DNA"/>
</dbReference>
<dbReference type="InterPro" id="IPR051850">
    <property type="entry name" value="Polysacch_Lyase_4"/>
</dbReference>
<evidence type="ECO:0000256" key="1">
    <source>
        <dbReference type="ARBA" id="ARBA00022729"/>
    </source>
</evidence>
<dbReference type="GO" id="GO:0030246">
    <property type="term" value="F:carbohydrate binding"/>
    <property type="evidence" value="ECO:0007669"/>
    <property type="project" value="InterPro"/>
</dbReference>
<dbReference type="Proteomes" id="UP001154282">
    <property type="component" value="Unassembled WGS sequence"/>
</dbReference>
<dbReference type="CDD" id="cd10320">
    <property type="entry name" value="RGL4_N"/>
    <property type="match status" value="1"/>
</dbReference>
<sequence>MEGKLIWWSPSPSWLMLSTLCLLLCAAQLQTSSATVAAAGTVPIPAGNVVPSAGVKLTSGKDEAMIDNGIIQLTLTNPGGFVRALKYQGVENVLETHEPDDFGGYFDVSWDHPGGEGKTEQVVGTKFTVITETEDQVELSFSSSWAASPKDLVPLNVDKRFIVQKGVSGFYWYVIVERLKGWPDVNMDQHRMVFRPKITMFKYMAVSDEIQKMMPAYKDRETGEKLAYPEAVLLTTAIEPEFKDQVDDKYQYSMEIKDHKLKGWISDDPKIGFWVISPSEEYIAGGPNKPELTCHCGPICLAMFTSVHYSGLDMVTEYRNGEPWKKVFGPVMVYLNSIVPSNDHAALWQDAKAQMEKEVQNWPYNFVASADYLPAAKRGSVSGQLLVDDKVLSPTPKEACTAYVGLALPGTTEVAFQFDVKGYQFWTQTDPKGNFVIKNVIPGDYNLYGWVPGVVGTFKHPDLITIQPGNEVKLGPVTYKAPRNGPTLWEIGIPDRSAAEFFVPDPDPKFVNKFFVDKPNDKYRQYGLWLRYPELYPKSDLVFDIGVSNYSKDWFFAHVLREVKSGDCEPTTWQINFDLPDVCPTGNYTLQLALAGALETNTFVYVNDLNAKAPAFATERVGKDNAIARHGIHGIYWFFSACLPSNLFVKGKNSIFLRAARSGDFPFMGVMYDYIRLEAPPTQP</sequence>
<dbReference type="InterPro" id="IPR013784">
    <property type="entry name" value="Carb-bd-like_fold"/>
</dbReference>
<dbReference type="InterPro" id="IPR029411">
    <property type="entry name" value="RG-lyase_III"/>
</dbReference>
<evidence type="ECO:0000259" key="4">
    <source>
        <dbReference type="Pfam" id="PF14686"/>
    </source>
</evidence>
<comment type="caution">
    <text evidence="5">The sequence shown here is derived from an EMBL/GenBank/DDBJ whole genome shotgun (WGS) entry which is preliminary data.</text>
</comment>
<keyword evidence="1 2" id="KW-0732">Signal</keyword>
<evidence type="ECO:0008006" key="7">
    <source>
        <dbReference type="Google" id="ProtNLM"/>
    </source>
</evidence>
<dbReference type="InterPro" id="IPR014718">
    <property type="entry name" value="GH-type_carb-bd"/>
</dbReference>
<organism evidence="5 6">
    <name type="scientific">Linum tenue</name>
    <dbReference type="NCBI Taxonomy" id="586396"/>
    <lineage>
        <taxon>Eukaryota</taxon>
        <taxon>Viridiplantae</taxon>
        <taxon>Streptophyta</taxon>
        <taxon>Embryophyta</taxon>
        <taxon>Tracheophyta</taxon>
        <taxon>Spermatophyta</taxon>
        <taxon>Magnoliopsida</taxon>
        <taxon>eudicotyledons</taxon>
        <taxon>Gunneridae</taxon>
        <taxon>Pentapetalae</taxon>
        <taxon>rosids</taxon>
        <taxon>fabids</taxon>
        <taxon>Malpighiales</taxon>
        <taxon>Linaceae</taxon>
        <taxon>Linum</taxon>
    </lineage>
</organism>
<evidence type="ECO:0000256" key="2">
    <source>
        <dbReference type="SAM" id="SignalP"/>
    </source>
</evidence>
<keyword evidence="6" id="KW-1185">Reference proteome</keyword>
<dbReference type="PANTHER" id="PTHR32018">
    <property type="entry name" value="RHAMNOGALACTURONATE LYASE FAMILY PROTEIN"/>
    <property type="match status" value="1"/>
</dbReference>
<dbReference type="InterPro" id="IPR008979">
    <property type="entry name" value="Galactose-bd-like_sf"/>
</dbReference>
<dbReference type="PANTHER" id="PTHR32018:SF6">
    <property type="entry name" value="RHAMNOGALACTURONAN ENDOLYASE"/>
    <property type="match status" value="1"/>
</dbReference>
<dbReference type="InterPro" id="IPR029413">
    <property type="entry name" value="RG-lyase_II"/>
</dbReference>
<reference evidence="5" key="1">
    <citation type="submission" date="2022-08" db="EMBL/GenBank/DDBJ databases">
        <authorList>
            <person name="Gutierrez-Valencia J."/>
        </authorList>
    </citation>
    <scope>NUCLEOTIDE SEQUENCE</scope>
</reference>
<dbReference type="Pfam" id="PF06045">
    <property type="entry name" value="Rhamnogal_lyase"/>
    <property type="match status" value="1"/>
</dbReference>
<dbReference type="SUPFAM" id="SSF49785">
    <property type="entry name" value="Galactose-binding domain-like"/>
    <property type="match status" value="1"/>
</dbReference>
<evidence type="ECO:0000259" key="3">
    <source>
        <dbReference type="Pfam" id="PF14683"/>
    </source>
</evidence>
<dbReference type="CDD" id="cd10316">
    <property type="entry name" value="RGL4_M"/>
    <property type="match status" value="1"/>
</dbReference>
<feature type="signal peptide" evidence="2">
    <location>
        <begin position="1"/>
        <end position="34"/>
    </location>
</feature>
<dbReference type="Pfam" id="PF14686">
    <property type="entry name" value="fn3_3"/>
    <property type="match status" value="1"/>
</dbReference>
<dbReference type="Pfam" id="PF14683">
    <property type="entry name" value="CBM-like"/>
    <property type="match status" value="1"/>
</dbReference>
<dbReference type="Gene3D" id="2.60.40.1120">
    <property type="entry name" value="Carboxypeptidase-like, regulatory domain"/>
    <property type="match status" value="1"/>
</dbReference>
<accession>A0AAV0J3C4</accession>
<dbReference type="CDD" id="cd10317">
    <property type="entry name" value="RGL4_C"/>
    <property type="match status" value="1"/>
</dbReference>
<dbReference type="AlphaFoldDB" id="A0AAV0J3C4"/>
<proteinExistence type="predicted"/>
<protein>
    <recommendedName>
        <fullName evidence="7">Rhamnogalacturonan endolyase</fullName>
    </recommendedName>
</protein>
<evidence type="ECO:0000313" key="6">
    <source>
        <dbReference type="Proteomes" id="UP001154282"/>
    </source>
</evidence>
<feature type="domain" description="Rhamnogalacturonan lyase" evidence="3">
    <location>
        <begin position="487"/>
        <end position="677"/>
    </location>
</feature>
<gene>
    <name evidence="5" type="ORF">LITE_LOCUS12249</name>
</gene>
<feature type="chain" id="PRO_5043460242" description="Rhamnogalacturonan endolyase" evidence="2">
    <location>
        <begin position="35"/>
        <end position="684"/>
    </location>
</feature>
<feature type="domain" description="Rhamnogalacturonan lyase" evidence="4">
    <location>
        <begin position="401"/>
        <end position="473"/>
    </location>
</feature>
<name>A0AAV0J3C4_9ROSI</name>
<dbReference type="Gene3D" id="2.60.120.260">
    <property type="entry name" value="Galactose-binding domain-like"/>
    <property type="match status" value="1"/>
</dbReference>
<dbReference type="InterPro" id="IPR010325">
    <property type="entry name" value="Rhamnogal_lyase"/>
</dbReference>
<dbReference type="SUPFAM" id="SSF49452">
    <property type="entry name" value="Starch-binding domain-like"/>
    <property type="match status" value="1"/>
</dbReference>
<evidence type="ECO:0000313" key="5">
    <source>
        <dbReference type="EMBL" id="CAI0403900.1"/>
    </source>
</evidence>
<dbReference type="Gene3D" id="2.70.98.10">
    <property type="match status" value="1"/>
</dbReference>